<name>A0A8C3JAJ7_9CHAR</name>
<evidence type="ECO:0000313" key="5">
    <source>
        <dbReference type="Ensembl" id="ENSCPGP00000003706.1"/>
    </source>
</evidence>
<dbReference type="GO" id="GO:0004867">
    <property type="term" value="F:serine-type endopeptidase inhibitor activity"/>
    <property type="evidence" value="ECO:0007669"/>
    <property type="project" value="TreeGrafter"/>
</dbReference>
<dbReference type="GO" id="GO:0019731">
    <property type="term" value="P:antibacterial humoral response"/>
    <property type="evidence" value="ECO:0007669"/>
    <property type="project" value="TreeGrafter"/>
</dbReference>
<dbReference type="AlphaFoldDB" id="A0A8C3JAJ7"/>
<dbReference type="SUPFAM" id="SSF57256">
    <property type="entry name" value="Elafin-like"/>
    <property type="match status" value="2"/>
</dbReference>
<dbReference type="PRINTS" id="PR00003">
    <property type="entry name" value="4DISULPHCORE"/>
</dbReference>
<protein>
    <recommendedName>
        <fullName evidence="4">WAP domain-containing protein</fullName>
    </recommendedName>
</protein>
<evidence type="ECO:0000256" key="1">
    <source>
        <dbReference type="ARBA" id="ARBA00022729"/>
    </source>
</evidence>
<evidence type="ECO:0000256" key="2">
    <source>
        <dbReference type="ARBA" id="ARBA00023157"/>
    </source>
</evidence>
<feature type="domain" description="WAP" evidence="4">
    <location>
        <begin position="12"/>
        <end position="56"/>
    </location>
</feature>
<dbReference type="GO" id="GO:0005615">
    <property type="term" value="C:extracellular space"/>
    <property type="evidence" value="ECO:0007669"/>
    <property type="project" value="TreeGrafter"/>
</dbReference>
<feature type="domain" description="WAP" evidence="4">
    <location>
        <begin position="101"/>
        <end position="149"/>
    </location>
</feature>
<keyword evidence="6" id="KW-1185">Reference proteome</keyword>
<organism evidence="5 6">
    <name type="scientific">Calidris pygmaea</name>
    <name type="common">Spoon-billed sandpiper</name>
    <dbReference type="NCBI Taxonomy" id="425635"/>
    <lineage>
        <taxon>Eukaryota</taxon>
        <taxon>Metazoa</taxon>
        <taxon>Chordata</taxon>
        <taxon>Craniata</taxon>
        <taxon>Vertebrata</taxon>
        <taxon>Euteleostomi</taxon>
        <taxon>Archelosauria</taxon>
        <taxon>Archosauria</taxon>
        <taxon>Dinosauria</taxon>
        <taxon>Saurischia</taxon>
        <taxon>Theropoda</taxon>
        <taxon>Coelurosauria</taxon>
        <taxon>Aves</taxon>
        <taxon>Neognathae</taxon>
        <taxon>Neoaves</taxon>
        <taxon>Charadriiformes</taxon>
        <taxon>Scolopacidae</taxon>
        <taxon>Calidris</taxon>
    </lineage>
</organism>
<dbReference type="SMART" id="SM00217">
    <property type="entry name" value="WAP"/>
    <property type="match status" value="2"/>
</dbReference>
<feature type="region of interest" description="Disordered" evidence="3">
    <location>
        <begin position="1"/>
        <end position="38"/>
    </location>
</feature>
<proteinExistence type="predicted"/>
<dbReference type="PROSITE" id="PS51390">
    <property type="entry name" value="WAP"/>
    <property type="match status" value="2"/>
</dbReference>
<evidence type="ECO:0000313" key="6">
    <source>
        <dbReference type="Proteomes" id="UP000694419"/>
    </source>
</evidence>
<dbReference type="Pfam" id="PF00095">
    <property type="entry name" value="WAP"/>
    <property type="match status" value="2"/>
</dbReference>
<dbReference type="Gene3D" id="4.10.75.10">
    <property type="entry name" value="Elafin-like"/>
    <property type="match status" value="2"/>
</dbReference>
<dbReference type="InterPro" id="IPR050514">
    <property type="entry name" value="WAP_four-disulfide_core"/>
</dbReference>
<dbReference type="PANTHER" id="PTHR19441">
    <property type="entry name" value="WHEY ACDIC PROTEIN WAP"/>
    <property type="match status" value="1"/>
</dbReference>
<evidence type="ECO:0000256" key="3">
    <source>
        <dbReference type="SAM" id="MobiDB-lite"/>
    </source>
</evidence>
<dbReference type="InterPro" id="IPR036645">
    <property type="entry name" value="Elafin-like_sf"/>
</dbReference>
<reference evidence="5" key="1">
    <citation type="submission" date="2025-08" db="UniProtKB">
        <authorList>
            <consortium name="Ensembl"/>
        </authorList>
    </citation>
    <scope>IDENTIFICATION</scope>
</reference>
<keyword evidence="1" id="KW-0732">Signal</keyword>
<dbReference type="Ensembl" id="ENSCPGT00000004085.1">
    <property type="protein sequence ID" value="ENSCPGP00000003706.1"/>
    <property type="gene ID" value="ENSCPGG00000002751.1"/>
</dbReference>
<dbReference type="InterPro" id="IPR008197">
    <property type="entry name" value="WAP_dom"/>
</dbReference>
<dbReference type="PANTHER" id="PTHR19441:SF30">
    <property type="entry name" value="ELAFIN"/>
    <property type="match status" value="1"/>
</dbReference>
<sequence length="224" mass="24520">MLKPHTCSALPDKPKPGQCPAAQPGPCRERCRGDSDCPDAQKCCNSSCGHQCVPAAPAEDTNHVPATPQPPHQRRCHQDQDCPPSEVCCHQQCSRGCHAHSQGKAGFCPTRAGLFPSYDCRAWCQRDAECPGEQKCCLRGCDYVCLPPSRGASPSAPHRAEWGSSPSQLWGLWVWTGETCCHPLQPRCLLPPREARHLSLGRGGTEHRGPVWHRLRWGLAVPRG</sequence>
<dbReference type="CDD" id="cd00199">
    <property type="entry name" value="WAP"/>
    <property type="match status" value="1"/>
</dbReference>
<dbReference type="Proteomes" id="UP000694419">
    <property type="component" value="Unplaced"/>
</dbReference>
<dbReference type="GO" id="GO:0045087">
    <property type="term" value="P:innate immune response"/>
    <property type="evidence" value="ECO:0007669"/>
    <property type="project" value="TreeGrafter"/>
</dbReference>
<reference evidence="5" key="2">
    <citation type="submission" date="2025-09" db="UniProtKB">
        <authorList>
            <consortium name="Ensembl"/>
        </authorList>
    </citation>
    <scope>IDENTIFICATION</scope>
</reference>
<evidence type="ECO:0000259" key="4">
    <source>
        <dbReference type="PROSITE" id="PS51390"/>
    </source>
</evidence>
<keyword evidence="2" id="KW-1015">Disulfide bond</keyword>
<accession>A0A8C3JAJ7</accession>